<accession>A0A5E4BAR0</accession>
<dbReference type="Proteomes" id="UP000335636">
    <property type="component" value="Unassembled WGS sequence"/>
</dbReference>
<gene>
    <name evidence="1" type="ORF">MONAX_5E039707</name>
</gene>
<protein>
    <submittedName>
        <fullName evidence="1">Uncharacterized protein</fullName>
    </submittedName>
</protein>
<keyword evidence="2" id="KW-1185">Reference proteome</keyword>
<evidence type="ECO:0000313" key="1">
    <source>
        <dbReference type="EMBL" id="VTJ65732.1"/>
    </source>
</evidence>
<sequence>NISGAFDQLPVSVKLSKLSASGIDGAKPPPPCMCFMEPVPSARCCPARTPARASQTSQGSGTLVDRCRLQDLKCAPTEELFSLCLGSLHP</sequence>
<dbReference type="AlphaFoldDB" id="A0A5E4BAR0"/>
<name>A0A5E4BAR0_MARMO</name>
<proteinExistence type="predicted"/>
<comment type="caution">
    <text evidence="1">The sequence shown here is derived from an EMBL/GenBank/DDBJ whole genome shotgun (WGS) entry which is preliminary data.</text>
</comment>
<evidence type="ECO:0000313" key="2">
    <source>
        <dbReference type="Proteomes" id="UP000335636"/>
    </source>
</evidence>
<organism evidence="1 2">
    <name type="scientific">Marmota monax</name>
    <name type="common">Woodchuck</name>
    <dbReference type="NCBI Taxonomy" id="9995"/>
    <lineage>
        <taxon>Eukaryota</taxon>
        <taxon>Metazoa</taxon>
        <taxon>Chordata</taxon>
        <taxon>Craniata</taxon>
        <taxon>Vertebrata</taxon>
        <taxon>Euteleostomi</taxon>
        <taxon>Mammalia</taxon>
        <taxon>Eutheria</taxon>
        <taxon>Euarchontoglires</taxon>
        <taxon>Glires</taxon>
        <taxon>Rodentia</taxon>
        <taxon>Sciuromorpha</taxon>
        <taxon>Sciuridae</taxon>
        <taxon>Xerinae</taxon>
        <taxon>Marmotini</taxon>
        <taxon>Marmota</taxon>
    </lineage>
</organism>
<feature type="non-terminal residue" evidence="1">
    <location>
        <position position="1"/>
    </location>
</feature>
<reference evidence="1" key="1">
    <citation type="submission" date="2019-04" db="EMBL/GenBank/DDBJ databases">
        <authorList>
            <person name="Alioto T."/>
            <person name="Alioto T."/>
        </authorList>
    </citation>
    <scope>NUCLEOTIDE SEQUENCE [LARGE SCALE GENOMIC DNA]</scope>
</reference>
<dbReference type="EMBL" id="CABDUW010000323">
    <property type="protein sequence ID" value="VTJ65732.1"/>
    <property type="molecule type" value="Genomic_DNA"/>
</dbReference>